<protein>
    <submittedName>
        <fullName evidence="1">Uncharacterized protein</fullName>
    </submittedName>
</protein>
<proteinExistence type="predicted"/>
<evidence type="ECO:0000313" key="1">
    <source>
        <dbReference type="EMBL" id="KKL22622.1"/>
    </source>
</evidence>
<dbReference type="EMBL" id="LAZR01037281">
    <property type="protein sequence ID" value="KKL22622.1"/>
    <property type="molecule type" value="Genomic_DNA"/>
</dbReference>
<gene>
    <name evidence="1" type="ORF">LCGC14_2433590</name>
</gene>
<comment type="caution">
    <text evidence="1">The sequence shown here is derived from an EMBL/GenBank/DDBJ whole genome shotgun (WGS) entry which is preliminary data.</text>
</comment>
<dbReference type="AlphaFoldDB" id="A0A0F9C8I8"/>
<name>A0A0F9C8I8_9ZZZZ</name>
<reference evidence="1" key="1">
    <citation type="journal article" date="2015" name="Nature">
        <title>Complex archaea that bridge the gap between prokaryotes and eukaryotes.</title>
        <authorList>
            <person name="Spang A."/>
            <person name="Saw J.H."/>
            <person name="Jorgensen S.L."/>
            <person name="Zaremba-Niedzwiedzka K."/>
            <person name="Martijn J."/>
            <person name="Lind A.E."/>
            <person name="van Eijk R."/>
            <person name="Schleper C."/>
            <person name="Guy L."/>
            <person name="Ettema T.J."/>
        </authorList>
    </citation>
    <scope>NUCLEOTIDE SEQUENCE</scope>
</reference>
<accession>A0A0F9C8I8</accession>
<organism evidence="1">
    <name type="scientific">marine sediment metagenome</name>
    <dbReference type="NCBI Taxonomy" id="412755"/>
    <lineage>
        <taxon>unclassified sequences</taxon>
        <taxon>metagenomes</taxon>
        <taxon>ecological metagenomes</taxon>
    </lineage>
</organism>
<sequence length="119" mass="13115">MSIETTVTIGSATQENIATLIERANIGNHAFSVRVGKDVWDGNVEDSADFTLVSEDNSKIDSFINLLASWATGTNAKSPMNKDCVLVTQRLVTETLYGPQDWVDSLRKHYPLTIKTRGI</sequence>